<name>A0A7S3AER5_9EUKA</name>
<proteinExistence type="predicted"/>
<evidence type="ECO:0000313" key="1">
    <source>
        <dbReference type="EMBL" id="CAE0097454.1"/>
    </source>
</evidence>
<reference evidence="1" key="1">
    <citation type="submission" date="2021-01" db="EMBL/GenBank/DDBJ databases">
        <authorList>
            <person name="Corre E."/>
            <person name="Pelletier E."/>
            <person name="Niang G."/>
            <person name="Scheremetjew M."/>
            <person name="Finn R."/>
            <person name="Kale V."/>
            <person name="Holt S."/>
            <person name="Cochrane G."/>
            <person name="Meng A."/>
            <person name="Brown T."/>
            <person name="Cohen L."/>
        </authorList>
    </citation>
    <scope>NUCLEOTIDE SEQUENCE</scope>
    <source>
        <strain evidence="1">CCMP281</strain>
    </source>
</reference>
<gene>
    <name evidence="1" type="ORF">HERI1096_LOCUS805</name>
</gene>
<dbReference type="EMBL" id="HBHX01001413">
    <property type="protein sequence ID" value="CAE0097454.1"/>
    <property type="molecule type" value="Transcribed_RNA"/>
</dbReference>
<organism evidence="1">
    <name type="scientific">Haptolina ericina</name>
    <dbReference type="NCBI Taxonomy" id="156174"/>
    <lineage>
        <taxon>Eukaryota</taxon>
        <taxon>Haptista</taxon>
        <taxon>Haptophyta</taxon>
        <taxon>Prymnesiophyceae</taxon>
        <taxon>Prymnesiales</taxon>
        <taxon>Prymnesiaceae</taxon>
        <taxon>Haptolina</taxon>
    </lineage>
</organism>
<accession>A0A7S3AER5</accession>
<dbReference type="AlphaFoldDB" id="A0A7S3AER5"/>
<sequence>MTGYVQLAKLTYALGGTIVMDGFPLPPLENMPGHPAGAKQNATYYGDDMRWMIWQGDDDSIFPADLTLNTWDGIFTALGASSTVKIEHREPGMTHTLIKSEFDQLLTFIGPP</sequence>
<protein>
    <submittedName>
        <fullName evidence="1">Uncharacterized protein</fullName>
    </submittedName>
</protein>